<dbReference type="OMA" id="LCKGPSM"/>
<feature type="active site" evidence="7">
    <location>
        <position position="38"/>
    </location>
</feature>
<evidence type="ECO:0000256" key="6">
    <source>
        <dbReference type="ARBA" id="ARBA00038445"/>
    </source>
</evidence>
<evidence type="ECO:0000256" key="5">
    <source>
        <dbReference type="ARBA" id="ARBA00023136"/>
    </source>
</evidence>
<dbReference type="EMBL" id="KQ474073">
    <property type="protein sequence ID" value="KPV78523.1"/>
    <property type="molecule type" value="Genomic_DNA"/>
</dbReference>
<dbReference type="PANTHER" id="PTHR12383">
    <property type="entry name" value="PROTEASE FAMILY S26 MITOCHONDRIAL INNER MEMBRANE PROTEASE-RELATED"/>
    <property type="match status" value="1"/>
</dbReference>
<dbReference type="OrthoDB" id="308440at2759"/>
<gene>
    <name evidence="10" type="ORF">RHOBADRAFT_50982</name>
</gene>
<dbReference type="STRING" id="578459.A0A194SCR3"/>
<dbReference type="InterPro" id="IPR019757">
    <property type="entry name" value="Pept_S26A_signal_pept_1_Lys-AS"/>
</dbReference>
<organism evidence="10 11">
    <name type="scientific">Rhodotorula graminis (strain WP1)</name>
    <dbReference type="NCBI Taxonomy" id="578459"/>
    <lineage>
        <taxon>Eukaryota</taxon>
        <taxon>Fungi</taxon>
        <taxon>Dikarya</taxon>
        <taxon>Basidiomycota</taxon>
        <taxon>Pucciniomycotina</taxon>
        <taxon>Microbotryomycetes</taxon>
        <taxon>Sporidiobolales</taxon>
        <taxon>Sporidiobolaceae</taxon>
        <taxon>Rhodotorula</taxon>
    </lineage>
</organism>
<feature type="active site" evidence="7">
    <location>
        <position position="82"/>
    </location>
</feature>
<keyword evidence="8" id="KW-0645">Protease</keyword>
<dbReference type="InterPro" id="IPR000223">
    <property type="entry name" value="Pept_S26A_signal_pept_1"/>
</dbReference>
<protein>
    <recommendedName>
        <fullName evidence="8">Mitochondrial inner membrane protease subunit</fullName>
        <ecNumber evidence="8">3.4.21.-</ecNumber>
    </recommendedName>
</protein>
<dbReference type="AlphaFoldDB" id="A0A194SCR3"/>
<dbReference type="Proteomes" id="UP000053890">
    <property type="component" value="Unassembled WGS sequence"/>
</dbReference>
<keyword evidence="3 8" id="KW-0378">Hydrolase</keyword>
<evidence type="ECO:0000313" key="11">
    <source>
        <dbReference type="Proteomes" id="UP000053890"/>
    </source>
</evidence>
<dbReference type="GO" id="GO:0006465">
    <property type="term" value="P:signal peptide processing"/>
    <property type="evidence" value="ECO:0007669"/>
    <property type="project" value="InterPro"/>
</dbReference>
<dbReference type="PANTHER" id="PTHR12383:SF16">
    <property type="entry name" value="MITOCHONDRIAL INNER MEMBRANE PROTEASE SUBUNIT 1"/>
    <property type="match status" value="1"/>
</dbReference>
<dbReference type="Gene3D" id="2.10.109.10">
    <property type="entry name" value="Umud Fragment, subunit A"/>
    <property type="match status" value="1"/>
</dbReference>
<dbReference type="PRINTS" id="PR00727">
    <property type="entry name" value="LEADERPTASE"/>
</dbReference>
<evidence type="ECO:0000256" key="2">
    <source>
        <dbReference type="ARBA" id="ARBA00022792"/>
    </source>
</evidence>
<dbReference type="GO" id="GO:0042720">
    <property type="term" value="C:mitochondrial inner membrane peptidase complex"/>
    <property type="evidence" value="ECO:0007669"/>
    <property type="project" value="TreeGrafter"/>
</dbReference>
<keyword evidence="4 8" id="KW-0496">Mitochondrion</keyword>
<evidence type="ECO:0000256" key="1">
    <source>
        <dbReference type="ARBA" id="ARBA00004273"/>
    </source>
</evidence>
<dbReference type="RefSeq" id="XP_018274572.1">
    <property type="nucleotide sequence ID" value="XM_018415593.1"/>
</dbReference>
<keyword evidence="11" id="KW-1185">Reference proteome</keyword>
<proteinExistence type="inferred from homology"/>
<keyword evidence="2 8" id="KW-0999">Mitochondrion inner membrane</keyword>
<reference evidence="10 11" key="1">
    <citation type="journal article" date="2015" name="Front. Microbiol.">
        <title>Genome sequence of the plant growth promoting endophytic yeast Rhodotorula graminis WP1.</title>
        <authorList>
            <person name="Firrincieli A."/>
            <person name="Otillar R."/>
            <person name="Salamov A."/>
            <person name="Schmutz J."/>
            <person name="Khan Z."/>
            <person name="Redman R.S."/>
            <person name="Fleck N.D."/>
            <person name="Lindquist E."/>
            <person name="Grigoriev I.V."/>
            <person name="Doty S.L."/>
        </authorList>
    </citation>
    <scope>NUCLEOTIDE SEQUENCE [LARGE SCALE GENOMIC DNA]</scope>
    <source>
        <strain evidence="10 11">WP1</strain>
    </source>
</reference>
<dbReference type="GO" id="GO:0006627">
    <property type="term" value="P:protein processing involved in protein targeting to mitochondrion"/>
    <property type="evidence" value="ECO:0007669"/>
    <property type="project" value="TreeGrafter"/>
</dbReference>
<dbReference type="CDD" id="cd06530">
    <property type="entry name" value="S26_SPase_I"/>
    <property type="match status" value="1"/>
</dbReference>
<evidence type="ECO:0000313" key="10">
    <source>
        <dbReference type="EMBL" id="KPV78523.1"/>
    </source>
</evidence>
<dbReference type="SUPFAM" id="SSF51306">
    <property type="entry name" value="LexA/Signal peptidase"/>
    <property type="match status" value="1"/>
</dbReference>
<name>A0A194SCR3_RHOGW</name>
<evidence type="ECO:0000259" key="9">
    <source>
        <dbReference type="Pfam" id="PF10502"/>
    </source>
</evidence>
<evidence type="ECO:0000256" key="7">
    <source>
        <dbReference type="PIRSR" id="PIRSR600223-1"/>
    </source>
</evidence>
<evidence type="ECO:0000256" key="8">
    <source>
        <dbReference type="RuleBase" id="RU362041"/>
    </source>
</evidence>
<dbReference type="InterPro" id="IPR036286">
    <property type="entry name" value="LexA/Signal_pep-like_sf"/>
</dbReference>
<feature type="domain" description="Peptidase S26" evidence="9">
    <location>
        <begin position="14"/>
        <end position="95"/>
    </location>
</feature>
<dbReference type="Pfam" id="PF10502">
    <property type="entry name" value="Peptidase_S26"/>
    <property type="match status" value="2"/>
</dbReference>
<keyword evidence="5" id="KW-0472">Membrane</keyword>
<dbReference type="InterPro" id="IPR019533">
    <property type="entry name" value="Peptidase_S26"/>
</dbReference>
<dbReference type="InterPro" id="IPR052064">
    <property type="entry name" value="Mito_IMP1_subunit"/>
</dbReference>
<dbReference type="PROSITE" id="PS00760">
    <property type="entry name" value="SPASE_I_2"/>
    <property type="match status" value="1"/>
</dbReference>
<dbReference type="GO" id="GO:0004252">
    <property type="term" value="F:serine-type endopeptidase activity"/>
    <property type="evidence" value="ECO:0007669"/>
    <property type="project" value="InterPro"/>
</dbReference>
<accession>A0A194SCR3</accession>
<evidence type="ECO:0000256" key="4">
    <source>
        <dbReference type="ARBA" id="ARBA00023128"/>
    </source>
</evidence>
<dbReference type="NCBIfam" id="TIGR02227">
    <property type="entry name" value="sigpep_I_bact"/>
    <property type="match status" value="1"/>
</dbReference>
<comment type="similarity">
    <text evidence="6">Belongs to the peptidase S26 family. IMP1 subfamily.</text>
</comment>
<dbReference type="EC" id="3.4.21.-" evidence="8"/>
<comment type="subcellular location">
    <subcellularLocation>
        <location evidence="1 8">Mitochondrion inner membrane</location>
    </subcellularLocation>
</comment>
<feature type="domain" description="Peptidase S26" evidence="9">
    <location>
        <begin position="102"/>
        <end position="148"/>
    </location>
</feature>
<sequence length="164" mass="17908">MQRLRKAGRYLVGTVQVLCGVHLFNEHVAEIRPCAGASMYPTLADSGTLVLHSRLALRLSPLARGNLVTAVSPLDPAHQVLKRVMGLPGDVVCVDPTGERRLADVEWCTVPPGHVWLAGDNQSNSTDSRDYGPVPMGLIRGKIVARVWPSPDWLNTTFHKVDRA</sequence>
<dbReference type="GeneID" id="28976041"/>
<evidence type="ECO:0000256" key="3">
    <source>
        <dbReference type="ARBA" id="ARBA00022801"/>
    </source>
</evidence>